<dbReference type="EMBL" id="JAJJMB010005286">
    <property type="protein sequence ID" value="KAI3939852.1"/>
    <property type="molecule type" value="Genomic_DNA"/>
</dbReference>
<sequence>MRTIPVIIWQPWRDDQFSEFQEVQVAKNLSKTRIVFYGWKGERLSLYLGERFLRQITGEIVIPCDPPDLDSIHPIDVEAVHHYLLPSDPELYNARWKEKSFGKFYPEGVTHIHNHDVIGVVDSTCRSRPSRPPPDLMSQSYDDYPGDESVSELPVVDWCFPVYINGELSDLVVPRPTSYPNNFDNITAGR</sequence>
<dbReference type="Proteomes" id="UP001202328">
    <property type="component" value="Unassembled WGS sequence"/>
</dbReference>
<organism evidence="1 2">
    <name type="scientific">Papaver atlanticum</name>
    <dbReference type="NCBI Taxonomy" id="357466"/>
    <lineage>
        <taxon>Eukaryota</taxon>
        <taxon>Viridiplantae</taxon>
        <taxon>Streptophyta</taxon>
        <taxon>Embryophyta</taxon>
        <taxon>Tracheophyta</taxon>
        <taxon>Spermatophyta</taxon>
        <taxon>Magnoliopsida</taxon>
        <taxon>Ranunculales</taxon>
        <taxon>Papaveraceae</taxon>
        <taxon>Papaveroideae</taxon>
        <taxon>Papaver</taxon>
    </lineage>
</organism>
<evidence type="ECO:0000313" key="1">
    <source>
        <dbReference type="EMBL" id="KAI3939852.1"/>
    </source>
</evidence>
<keyword evidence="2" id="KW-1185">Reference proteome</keyword>
<proteinExistence type="predicted"/>
<protein>
    <submittedName>
        <fullName evidence="1">Uncharacterized protein</fullName>
    </submittedName>
</protein>
<feature type="non-terminal residue" evidence="1">
    <location>
        <position position="190"/>
    </location>
</feature>
<reference evidence="1" key="1">
    <citation type="submission" date="2022-04" db="EMBL/GenBank/DDBJ databases">
        <title>A functionally conserved STORR gene fusion in Papaver species that diverged 16.8 million years ago.</title>
        <authorList>
            <person name="Catania T."/>
        </authorList>
    </citation>
    <scope>NUCLEOTIDE SEQUENCE</scope>
    <source>
        <strain evidence="1">S-188037</strain>
    </source>
</reference>
<gene>
    <name evidence="1" type="ORF">MKW98_029628</name>
</gene>
<name>A0AAD4T6F3_9MAGN</name>
<dbReference type="AlphaFoldDB" id="A0AAD4T6F3"/>
<accession>A0AAD4T6F3</accession>
<comment type="caution">
    <text evidence="1">The sequence shown here is derived from an EMBL/GenBank/DDBJ whole genome shotgun (WGS) entry which is preliminary data.</text>
</comment>
<evidence type="ECO:0000313" key="2">
    <source>
        <dbReference type="Proteomes" id="UP001202328"/>
    </source>
</evidence>